<feature type="transmembrane region" description="Helical" evidence="7">
    <location>
        <begin position="46"/>
        <end position="64"/>
    </location>
</feature>
<comment type="caution">
    <text evidence="7">Lacks conserved residue(s) required for the propagation of feature annotation.</text>
</comment>
<comment type="function">
    <text evidence="7">Choline transporter.</text>
</comment>
<protein>
    <recommendedName>
        <fullName evidence="7">Choline transporter-like protein</fullName>
    </recommendedName>
</protein>
<evidence type="ECO:0000313" key="9">
    <source>
        <dbReference type="Proteomes" id="UP000735302"/>
    </source>
</evidence>
<dbReference type="EMBL" id="BLXT01004871">
    <property type="protein sequence ID" value="GFO17743.1"/>
    <property type="molecule type" value="Genomic_DNA"/>
</dbReference>
<proteinExistence type="inferred from homology"/>
<keyword evidence="3 7" id="KW-0812">Transmembrane</keyword>
<evidence type="ECO:0000256" key="1">
    <source>
        <dbReference type="ARBA" id="ARBA00004141"/>
    </source>
</evidence>
<keyword evidence="6" id="KW-0325">Glycoprotein</keyword>
<dbReference type="PANTHER" id="PTHR12385">
    <property type="entry name" value="CHOLINE TRANSPORTER-LIKE (SLC FAMILY 44)"/>
    <property type="match status" value="1"/>
</dbReference>
<dbReference type="PANTHER" id="PTHR12385:SF14">
    <property type="entry name" value="CHOLINE TRANSPORTER-LIKE 2"/>
    <property type="match status" value="1"/>
</dbReference>
<dbReference type="Pfam" id="PF04515">
    <property type="entry name" value="Choline_transpo"/>
    <property type="match status" value="1"/>
</dbReference>
<gene>
    <name evidence="8" type="ORF">PoB_004424800</name>
</gene>
<name>A0AAV4BFX5_9GAST</name>
<dbReference type="Proteomes" id="UP000735302">
    <property type="component" value="Unassembled WGS sequence"/>
</dbReference>
<accession>A0AAV4BFX5</accession>
<evidence type="ECO:0000256" key="5">
    <source>
        <dbReference type="ARBA" id="ARBA00023136"/>
    </source>
</evidence>
<keyword evidence="4 7" id="KW-1133">Transmembrane helix</keyword>
<evidence type="ECO:0000256" key="2">
    <source>
        <dbReference type="ARBA" id="ARBA00007168"/>
    </source>
</evidence>
<comment type="caution">
    <text evidence="8">The sequence shown here is derived from an EMBL/GenBank/DDBJ whole genome shotgun (WGS) entry which is preliminary data.</text>
</comment>
<keyword evidence="9" id="KW-1185">Reference proteome</keyword>
<dbReference type="GO" id="GO:0022857">
    <property type="term" value="F:transmembrane transporter activity"/>
    <property type="evidence" value="ECO:0007669"/>
    <property type="project" value="UniProtKB-UniRule"/>
</dbReference>
<dbReference type="GO" id="GO:0005886">
    <property type="term" value="C:plasma membrane"/>
    <property type="evidence" value="ECO:0007669"/>
    <property type="project" value="UniProtKB-SubCell"/>
</dbReference>
<dbReference type="AlphaFoldDB" id="A0AAV4BFX5"/>
<evidence type="ECO:0000256" key="6">
    <source>
        <dbReference type="ARBA" id="ARBA00023180"/>
    </source>
</evidence>
<comment type="similarity">
    <text evidence="2 7">Belongs to the CTL (choline transporter-like) family.</text>
</comment>
<reference evidence="8 9" key="1">
    <citation type="journal article" date="2021" name="Elife">
        <title>Chloroplast acquisition without the gene transfer in kleptoplastic sea slugs, Plakobranchus ocellatus.</title>
        <authorList>
            <person name="Maeda T."/>
            <person name="Takahashi S."/>
            <person name="Yoshida T."/>
            <person name="Shimamura S."/>
            <person name="Takaki Y."/>
            <person name="Nagai Y."/>
            <person name="Toyoda A."/>
            <person name="Suzuki Y."/>
            <person name="Arimoto A."/>
            <person name="Ishii H."/>
            <person name="Satoh N."/>
            <person name="Nishiyama T."/>
            <person name="Hasebe M."/>
            <person name="Maruyama T."/>
            <person name="Minagawa J."/>
            <person name="Obokata J."/>
            <person name="Shigenobu S."/>
        </authorList>
    </citation>
    <scope>NUCLEOTIDE SEQUENCE [LARGE SCALE GENOMIC DNA]</scope>
</reference>
<comment type="subcellular location">
    <subcellularLocation>
        <location evidence="7">Cell membrane</location>
        <topology evidence="7">Multi-pass membrane protein</topology>
    </subcellularLocation>
    <subcellularLocation>
        <location evidence="1">Membrane</location>
        <topology evidence="1">Multi-pass membrane protein</topology>
    </subcellularLocation>
</comment>
<sequence length="115" mass="13574">MLENLILSCKRKKRVFELGNGNSWKGAVAYFWFQKDIPVVDEYVPVLHYFLSPIVIVVLGTYLITDSFFDVYSMAVDTIFLCFLEDIERNDGSKERPYFMSKTRNLRNFLKNKKQ</sequence>
<evidence type="ECO:0000256" key="7">
    <source>
        <dbReference type="RuleBase" id="RU368066"/>
    </source>
</evidence>
<evidence type="ECO:0000256" key="4">
    <source>
        <dbReference type="ARBA" id="ARBA00022989"/>
    </source>
</evidence>
<dbReference type="InterPro" id="IPR007603">
    <property type="entry name" value="Choline_transptr-like"/>
</dbReference>
<keyword evidence="5 7" id="KW-0472">Membrane</keyword>
<evidence type="ECO:0000256" key="3">
    <source>
        <dbReference type="ARBA" id="ARBA00022692"/>
    </source>
</evidence>
<evidence type="ECO:0000313" key="8">
    <source>
        <dbReference type="EMBL" id="GFO17743.1"/>
    </source>
</evidence>
<organism evidence="8 9">
    <name type="scientific">Plakobranchus ocellatus</name>
    <dbReference type="NCBI Taxonomy" id="259542"/>
    <lineage>
        <taxon>Eukaryota</taxon>
        <taxon>Metazoa</taxon>
        <taxon>Spiralia</taxon>
        <taxon>Lophotrochozoa</taxon>
        <taxon>Mollusca</taxon>
        <taxon>Gastropoda</taxon>
        <taxon>Heterobranchia</taxon>
        <taxon>Euthyneura</taxon>
        <taxon>Panpulmonata</taxon>
        <taxon>Sacoglossa</taxon>
        <taxon>Placobranchoidea</taxon>
        <taxon>Plakobranchidae</taxon>
        <taxon>Plakobranchus</taxon>
    </lineage>
</organism>